<feature type="compositionally biased region" description="Low complexity" evidence="1">
    <location>
        <begin position="766"/>
        <end position="778"/>
    </location>
</feature>
<feature type="compositionally biased region" description="Basic residues" evidence="1">
    <location>
        <begin position="137"/>
        <end position="148"/>
    </location>
</feature>
<dbReference type="EMBL" id="MNUE01000087">
    <property type="protein sequence ID" value="OJD29227.1"/>
    <property type="molecule type" value="Genomic_DNA"/>
</dbReference>
<feature type="compositionally biased region" description="Basic and acidic residues" evidence="1">
    <location>
        <begin position="905"/>
        <end position="914"/>
    </location>
</feature>
<feature type="compositionally biased region" description="Basic and acidic residues" evidence="1">
    <location>
        <begin position="592"/>
        <end position="608"/>
    </location>
</feature>
<evidence type="ECO:0000313" key="3">
    <source>
        <dbReference type="Proteomes" id="UP000183809"/>
    </source>
</evidence>
<protein>
    <submittedName>
        <fullName evidence="2">Microtubule-associated protein 4</fullName>
    </submittedName>
</protein>
<feature type="compositionally biased region" description="Basic and acidic residues" evidence="1">
    <location>
        <begin position="164"/>
        <end position="175"/>
    </location>
</feature>
<gene>
    <name evidence="2" type="ORF">BKCO1_8700020</name>
</gene>
<proteinExistence type="predicted"/>
<dbReference type="GeneID" id="31019912"/>
<feature type="region of interest" description="Disordered" evidence="1">
    <location>
        <begin position="1197"/>
        <end position="1231"/>
    </location>
</feature>
<sequence>MAPPPAVADALCCNANTDSRPNSPQPFRRHLQHVKPGGDRTTQRQPLEHQAPSSSHNTDDLTELQQIFAEAGSRPATAAERTFDDDQNDDKPKKNTLLKRLTRELSRSNLSLSNLKKGAAAKEKAQKEQQPVSSGNKKVKSKKPKPKSKIAGDDVVEMDPSDTATREILLDRTYDSDAANLPDIKDSVGERLPKVTDPENGKGNGKISPIKNKRSSDRRGELSSIDWAGKSARDEPYGWGEPSSSAPALSVHIPRSLSDLGVLPSCNVSVESLPQLSQASGRSSPWKKFAEQHLRRRSKSADNLRPVTPDLKATELPSLTSSFNSKGWRLSADRSPALNLPLSEPRHTIHEDKNREETHDETKLNETRRFADKAPFASPPTTSSGTDTTDRTGSETLPDAEYGTLSLIPGNNRHVSVHGPHSNLPDPESVSVHLHNMRISEHLRSDSTLSGISRTPTAEAQQDQKPHRRSEAKDSVASGGEPCMPPTLHTQQSGGTVRQSRKLRCSSSGFASERVPDSWGNVVSATPSSVYEPSSVYSTRQNSLTSSSTCTPVASPKVNFSAAPHSGHGTIVRKSGYEVLNLDDLGPLRMESAEADEKGKASVKESPERFSTMPGAFPPSSSINLLKRADTGLTFRTANEKPEAIEKIPGPTEGKGKRPAYKLQDSSDQTTTDAGEDTLLKSNQQSSEETAVGEDVPLKQNQQSFEETTDSSLDITPVTAVESPMSSEKTPKAQPVSPAPAAQLSSAKHKKKPSSIKTPSMKTPSKRFSTFSFFRSKTYSNLRRASHSPALRPRKMSRSDEHLALDDSKDKAAKGARGFDHHTDGPSDLRTPKESHEHPPRREQHQSMMPEAVEEHRPGRLSRSWLIGDGRKSLGQDAMWEKALKKHRDEKNALFLSPEKGGKVEARGLYRERSGSGSALSTRSQLSDRKGKSPAFGGDFTFGGTGPGLQRSPTILLDPLETTGFGEGLMKQRPSSGMLGDELRLSTASGSVTPANGISPGASTGDDPSVVSIEKDVHIDSWGGTTLAEIEASDLGAWSRFPSHTRELRTGAAGSSDDVRTRDFAYETNMPRAENESSTEDEDPSMSGAIRLTKLRSMKRTKTDRSGMSKSKSMTFSRNFSFLKHYIGLFRSQSEEFRKYGHGHRSSVAESATLEHPELEILPPVFSPVQFEVPQSPQGAHTDGATSIADLTAVEGDAKATDEEAKAKESKVDFKIQRNRREESTTDSSDGSWAANARVFTRAYGNDADRGNRARLKKKGDSSAEWRSNARTWTRFSTPSQDFQQALDDAGQRCISSSSRLERQLGNLTEESTMSALEKVAIDRGPMATRRPPRAQHNSSEEWRSDARLFSQMYESCVQIPSFGGSSEDANASESSAQRPLLAHRHHKSSSASTAFRLASTGHLDDMVARAAADEREKVKFRRLSDGYGESADKKGEKTARNDSFLSIGSVEGTTRELTRYLHDLEEGEQIKLEAERMAGV</sequence>
<feature type="compositionally biased region" description="Basic and acidic residues" evidence="1">
    <location>
        <begin position="81"/>
        <end position="93"/>
    </location>
</feature>
<name>A0A1J9R9W7_9PEZI</name>
<feature type="compositionally biased region" description="Polar residues" evidence="1">
    <location>
        <begin position="488"/>
        <end position="498"/>
    </location>
</feature>
<feature type="region of interest" description="Disordered" evidence="1">
    <location>
        <begin position="442"/>
        <end position="499"/>
    </location>
</feature>
<feature type="compositionally biased region" description="Low complexity" evidence="1">
    <location>
        <begin position="107"/>
        <end position="118"/>
    </location>
</feature>
<feature type="compositionally biased region" description="Polar residues" evidence="1">
    <location>
        <begin position="274"/>
        <end position="283"/>
    </location>
</feature>
<feature type="compositionally biased region" description="Basic and acidic residues" evidence="1">
    <location>
        <begin position="797"/>
        <end position="845"/>
    </location>
</feature>
<comment type="caution">
    <text evidence="2">The sequence shown here is derived from an EMBL/GenBank/DDBJ whole genome shotgun (WGS) entry which is preliminary data.</text>
</comment>
<reference evidence="2 3" key="1">
    <citation type="submission" date="2016-10" db="EMBL/GenBank/DDBJ databases">
        <title>Proteomics and genomics reveal pathogen-plant mechanisms compatible with a hemibiotrophic lifestyle of Diplodia corticola.</title>
        <authorList>
            <person name="Fernandes I."/>
            <person name="De Jonge R."/>
            <person name="Van De Peer Y."/>
            <person name="Devreese B."/>
            <person name="Alves A."/>
            <person name="Esteves A.C."/>
        </authorList>
    </citation>
    <scope>NUCLEOTIDE SEQUENCE [LARGE SCALE GENOMIC DNA]</scope>
    <source>
        <strain evidence="2 3">CBS 112549</strain>
    </source>
</reference>
<feature type="compositionally biased region" description="Polar residues" evidence="1">
    <location>
        <begin position="664"/>
        <end position="673"/>
    </location>
</feature>
<keyword evidence="3" id="KW-1185">Reference proteome</keyword>
<dbReference type="OrthoDB" id="3437384at2759"/>
<feature type="compositionally biased region" description="Polar residues" evidence="1">
    <location>
        <begin position="680"/>
        <end position="689"/>
    </location>
</feature>
<feature type="region of interest" description="Disordered" evidence="1">
    <location>
        <begin position="905"/>
        <end position="953"/>
    </location>
</feature>
<feature type="region of interest" description="Disordered" evidence="1">
    <location>
        <begin position="592"/>
        <end position="861"/>
    </location>
</feature>
<feature type="compositionally biased region" description="Basic and acidic residues" evidence="1">
    <location>
        <begin position="462"/>
        <end position="474"/>
    </location>
</feature>
<evidence type="ECO:0000256" key="1">
    <source>
        <dbReference type="SAM" id="MobiDB-lite"/>
    </source>
</evidence>
<feature type="region of interest" description="Disordered" evidence="1">
    <location>
        <begin position="1365"/>
        <end position="1393"/>
    </location>
</feature>
<feature type="region of interest" description="Disordered" evidence="1">
    <location>
        <begin position="988"/>
        <end position="1007"/>
    </location>
</feature>
<feature type="compositionally biased region" description="Polar residues" evidence="1">
    <location>
        <begin position="699"/>
        <end position="714"/>
    </location>
</feature>
<feature type="compositionally biased region" description="Low complexity" evidence="1">
    <location>
        <begin position="1366"/>
        <end position="1377"/>
    </location>
</feature>
<feature type="region of interest" description="Disordered" evidence="1">
    <location>
        <begin position="1"/>
        <end position="249"/>
    </location>
</feature>
<dbReference type="Proteomes" id="UP000183809">
    <property type="component" value="Unassembled WGS sequence"/>
</dbReference>
<feature type="compositionally biased region" description="Basic and acidic residues" evidence="1">
    <location>
        <begin position="183"/>
        <end position="200"/>
    </location>
</feature>
<feature type="compositionally biased region" description="Basic and acidic residues" evidence="1">
    <location>
        <begin position="344"/>
        <end position="372"/>
    </location>
</feature>
<organism evidence="2 3">
    <name type="scientific">Diplodia corticola</name>
    <dbReference type="NCBI Taxonomy" id="236234"/>
    <lineage>
        <taxon>Eukaryota</taxon>
        <taxon>Fungi</taxon>
        <taxon>Dikarya</taxon>
        <taxon>Ascomycota</taxon>
        <taxon>Pezizomycotina</taxon>
        <taxon>Dothideomycetes</taxon>
        <taxon>Dothideomycetes incertae sedis</taxon>
        <taxon>Botryosphaeriales</taxon>
        <taxon>Botryosphaeriaceae</taxon>
        <taxon>Diplodia</taxon>
    </lineage>
</organism>
<feature type="compositionally biased region" description="Basic and acidic residues" evidence="1">
    <location>
        <begin position="1431"/>
        <end position="1441"/>
    </location>
</feature>
<accession>A0A1J9R9W7</accession>
<feature type="region of interest" description="Disordered" evidence="1">
    <location>
        <begin position="274"/>
        <end position="314"/>
    </location>
</feature>
<feature type="compositionally biased region" description="Basic and acidic residues" evidence="1">
    <location>
        <begin position="1197"/>
        <end position="1224"/>
    </location>
</feature>
<feature type="region of interest" description="Disordered" evidence="1">
    <location>
        <begin position="336"/>
        <end position="429"/>
    </location>
</feature>
<evidence type="ECO:0000313" key="2">
    <source>
        <dbReference type="EMBL" id="OJD29227.1"/>
    </source>
</evidence>
<dbReference type="RefSeq" id="XP_020125487.1">
    <property type="nucleotide sequence ID" value="XM_020279649.1"/>
</dbReference>
<feature type="compositionally biased region" description="Polar residues" evidence="1">
    <location>
        <begin position="446"/>
        <end position="461"/>
    </location>
</feature>
<feature type="region of interest" description="Disordered" evidence="1">
    <location>
        <begin position="1067"/>
        <end position="1088"/>
    </location>
</feature>
<feature type="compositionally biased region" description="Polar residues" evidence="1">
    <location>
        <begin position="915"/>
        <end position="925"/>
    </location>
</feature>
<feature type="region of interest" description="Disordered" evidence="1">
    <location>
        <begin position="1420"/>
        <end position="1444"/>
    </location>
</feature>